<dbReference type="EMBL" id="CAMPGE010012758">
    <property type="protein sequence ID" value="CAI2371519.1"/>
    <property type="molecule type" value="Genomic_DNA"/>
</dbReference>
<keyword evidence="2" id="KW-0175">Coiled coil</keyword>
<dbReference type="InterPro" id="IPR038274">
    <property type="entry name" value="Atg6/Beclin_C_sf"/>
</dbReference>
<protein>
    <recommendedName>
        <fullName evidence="7">Autophagy-related protein 6</fullName>
    </recommendedName>
</protein>
<dbReference type="Gene3D" id="1.10.418.40">
    <property type="entry name" value="Autophagy protein 6/Beclin 1"/>
    <property type="match status" value="1"/>
</dbReference>
<evidence type="ECO:0000313" key="6">
    <source>
        <dbReference type="Proteomes" id="UP001295684"/>
    </source>
</evidence>
<dbReference type="Proteomes" id="UP001295684">
    <property type="component" value="Unassembled WGS sequence"/>
</dbReference>
<dbReference type="GO" id="GO:0030674">
    <property type="term" value="F:protein-macromolecule adaptor activity"/>
    <property type="evidence" value="ECO:0007669"/>
    <property type="project" value="TreeGrafter"/>
</dbReference>
<dbReference type="PANTHER" id="PTHR12768">
    <property type="entry name" value="BECLIN 1"/>
    <property type="match status" value="1"/>
</dbReference>
<feature type="coiled-coil region" evidence="2">
    <location>
        <begin position="93"/>
        <end position="177"/>
    </location>
</feature>
<evidence type="ECO:0000259" key="3">
    <source>
        <dbReference type="Pfam" id="PF04111"/>
    </source>
</evidence>
<dbReference type="GO" id="GO:0000423">
    <property type="term" value="P:mitophagy"/>
    <property type="evidence" value="ECO:0007669"/>
    <property type="project" value="TreeGrafter"/>
</dbReference>
<name>A0AAD1UMH5_EUPCR</name>
<proteinExistence type="inferred from homology"/>
<feature type="domain" description="Atg6/beclin coiled-coil" evidence="4">
    <location>
        <begin position="78"/>
        <end position="197"/>
    </location>
</feature>
<feature type="domain" description="Atg6 BARA" evidence="3">
    <location>
        <begin position="210"/>
        <end position="379"/>
    </location>
</feature>
<comment type="similarity">
    <text evidence="1">Belongs to the beclin family.</text>
</comment>
<gene>
    <name evidence="5" type="ORF">ECRASSUSDP1_LOCUS12843</name>
</gene>
<dbReference type="GO" id="GO:0043548">
    <property type="term" value="F:phosphatidylinositol 3-kinase binding"/>
    <property type="evidence" value="ECO:0007669"/>
    <property type="project" value="TreeGrafter"/>
</dbReference>
<evidence type="ECO:0000256" key="1">
    <source>
        <dbReference type="ARBA" id="ARBA00005965"/>
    </source>
</evidence>
<dbReference type="GO" id="GO:0034271">
    <property type="term" value="C:phosphatidylinositol 3-kinase complex, class III, type I"/>
    <property type="evidence" value="ECO:0007669"/>
    <property type="project" value="TreeGrafter"/>
</dbReference>
<dbReference type="Pfam" id="PF04111">
    <property type="entry name" value="APG6"/>
    <property type="match status" value="1"/>
</dbReference>
<dbReference type="GO" id="GO:0000045">
    <property type="term" value="P:autophagosome assembly"/>
    <property type="evidence" value="ECO:0007669"/>
    <property type="project" value="TreeGrafter"/>
</dbReference>
<dbReference type="GO" id="GO:0006995">
    <property type="term" value="P:cellular response to nitrogen starvation"/>
    <property type="evidence" value="ECO:0007669"/>
    <property type="project" value="TreeGrafter"/>
</dbReference>
<dbReference type="InterPro" id="IPR041691">
    <property type="entry name" value="Atg6/beclin_CC"/>
</dbReference>
<accession>A0AAD1UMH5</accession>
<dbReference type="Pfam" id="PF17675">
    <property type="entry name" value="APG6_N"/>
    <property type="match status" value="1"/>
</dbReference>
<dbReference type="PANTHER" id="PTHR12768:SF4">
    <property type="entry name" value="BECLIN-1"/>
    <property type="match status" value="1"/>
</dbReference>
<keyword evidence="6" id="KW-1185">Reference proteome</keyword>
<comment type="caution">
    <text evidence="5">The sequence shown here is derived from an EMBL/GenBank/DDBJ whole genome shotgun (WGS) entry which is preliminary data.</text>
</comment>
<dbReference type="InterPro" id="IPR040455">
    <property type="entry name" value="Atg6_BARA"/>
</dbReference>
<reference evidence="5" key="1">
    <citation type="submission" date="2023-07" db="EMBL/GenBank/DDBJ databases">
        <authorList>
            <consortium name="AG Swart"/>
            <person name="Singh M."/>
            <person name="Singh A."/>
            <person name="Seah K."/>
            <person name="Emmerich C."/>
        </authorList>
    </citation>
    <scope>NUCLEOTIDE SEQUENCE</scope>
    <source>
        <strain evidence="5">DP1</strain>
    </source>
</reference>
<sequence length="393" mass="45600">MEVICQECKKVLKSTAKGEDLSVYSISREIYNPTIGSIASSINIKLKEESDITESLKEGESRLSNYRDCDLAESYNFCQACYYKLLLTFESATHLLEKERDIYMENLQKVQQEKSKIDAEKDENQEKVLTTKKEELESELAALIEEEKILDEETKQLEEEEAAITVKEQEYWEKENEYEYKLKNHLESNAQMKNQWKSHFSGLTKHYDYLKKLNVLNDVFSINIEGEFGTISGFRLGTLGSKGNEVENEEINGAIGQCILLVSTIALKTEFTFSNIDLKPMGCYSKISYLNEGGKKCTYSFSFYNKTSFNTGMQVFVKAVNLLGQHFQKKFNHIKGKVKLESFKALSLDRFRFNSDHLEEWTNACKELLKVLKWFIYMSQVEDRIRQENTKNN</sequence>
<evidence type="ECO:0000259" key="4">
    <source>
        <dbReference type="Pfam" id="PF17675"/>
    </source>
</evidence>
<organism evidence="5 6">
    <name type="scientific">Euplotes crassus</name>
    <dbReference type="NCBI Taxonomy" id="5936"/>
    <lineage>
        <taxon>Eukaryota</taxon>
        <taxon>Sar</taxon>
        <taxon>Alveolata</taxon>
        <taxon>Ciliophora</taxon>
        <taxon>Intramacronucleata</taxon>
        <taxon>Spirotrichea</taxon>
        <taxon>Hypotrichia</taxon>
        <taxon>Euplotida</taxon>
        <taxon>Euplotidae</taxon>
        <taxon>Moneuplotes</taxon>
    </lineage>
</organism>
<evidence type="ECO:0008006" key="7">
    <source>
        <dbReference type="Google" id="ProtNLM"/>
    </source>
</evidence>
<evidence type="ECO:0000313" key="5">
    <source>
        <dbReference type="EMBL" id="CAI2371519.1"/>
    </source>
</evidence>
<dbReference type="GO" id="GO:0034272">
    <property type="term" value="C:phosphatidylinositol 3-kinase complex, class III, type II"/>
    <property type="evidence" value="ECO:0007669"/>
    <property type="project" value="TreeGrafter"/>
</dbReference>
<dbReference type="InterPro" id="IPR007243">
    <property type="entry name" value="Atg6/Beclin"/>
</dbReference>
<dbReference type="GO" id="GO:0045324">
    <property type="term" value="P:late endosome to vacuole transport"/>
    <property type="evidence" value="ECO:0007669"/>
    <property type="project" value="TreeGrafter"/>
</dbReference>
<evidence type="ECO:0000256" key="2">
    <source>
        <dbReference type="SAM" id="Coils"/>
    </source>
</evidence>
<dbReference type="AlphaFoldDB" id="A0AAD1UMH5"/>
<dbReference type="GO" id="GO:0000407">
    <property type="term" value="C:phagophore assembly site"/>
    <property type="evidence" value="ECO:0007669"/>
    <property type="project" value="TreeGrafter"/>
</dbReference>